<gene>
    <name evidence="1" type="ORF">PHYPA_002827</name>
</gene>
<reference evidence="1 3" key="1">
    <citation type="journal article" date="2008" name="Science">
        <title>The Physcomitrella genome reveals evolutionary insights into the conquest of land by plants.</title>
        <authorList>
            <person name="Rensing S."/>
            <person name="Lang D."/>
            <person name="Zimmer A."/>
            <person name="Terry A."/>
            <person name="Salamov A."/>
            <person name="Shapiro H."/>
            <person name="Nishiyama T."/>
            <person name="Perroud P.-F."/>
            <person name="Lindquist E."/>
            <person name="Kamisugi Y."/>
            <person name="Tanahashi T."/>
            <person name="Sakakibara K."/>
            <person name="Fujita T."/>
            <person name="Oishi K."/>
            <person name="Shin-I T."/>
            <person name="Kuroki Y."/>
            <person name="Toyoda A."/>
            <person name="Suzuki Y."/>
            <person name="Hashimoto A."/>
            <person name="Yamaguchi K."/>
            <person name="Sugano A."/>
            <person name="Kohara Y."/>
            <person name="Fujiyama A."/>
            <person name="Anterola A."/>
            <person name="Aoki S."/>
            <person name="Ashton N."/>
            <person name="Barbazuk W.B."/>
            <person name="Barker E."/>
            <person name="Bennetzen J."/>
            <person name="Bezanilla M."/>
            <person name="Blankenship R."/>
            <person name="Cho S.H."/>
            <person name="Dutcher S."/>
            <person name="Estelle M."/>
            <person name="Fawcett J.A."/>
            <person name="Gundlach H."/>
            <person name="Hanada K."/>
            <person name="Heyl A."/>
            <person name="Hicks K.A."/>
            <person name="Hugh J."/>
            <person name="Lohr M."/>
            <person name="Mayer K."/>
            <person name="Melkozernov A."/>
            <person name="Murata T."/>
            <person name="Nelson D."/>
            <person name="Pils B."/>
            <person name="Prigge M."/>
            <person name="Reiss B."/>
            <person name="Renner T."/>
            <person name="Rombauts S."/>
            <person name="Rushton P."/>
            <person name="Sanderfoot A."/>
            <person name="Schween G."/>
            <person name="Shiu S.-H."/>
            <person name="Stueber K."/>
            <person name="Theodoulou F.L."/>
            <person name="Tu H."/>
            <person name="Van de Peer Y."/>
            <person name="Verrier P.J."/>
            <person name="Waters E."/>
            <person name="Wood A."/>
            <person name="Yang L."/>
            <person name="Cove D."/>
            <person name="Cuming A."/>
            <person name="Hasebe M."/>
            <person name="Lucas S."/>
            <person name="Mishler D.B."/>
            <person name="Reski R."/>
            <person name="Grigoriev I."/>
            <person name="Quatrano R.S."/>
            <person name="Boore J.L."/>
        </authorList>
    </citation>
    <scope>NUCLEOTIDE SEQUENCE [LARGE SCALE GENOMIC DNA]</scope>
    <source>
        <strain evidence="2 3">cv. Gransden 2004</strain>
    </source>
</reference>
<evidence type="ECO:0000313" key="3">
    <source>
        <dbReference type="Proteomes" id="UP000006727"/>
    </source>
</evidence>
<reference evidence="2" key="3">
    <citation type="submission" date="2020-12" db="UniProtKB">
        <authorList>
            <consortium name="EnsemblPlants"/>
        </authorList>
    </citation>
    <scope>IDENTIFICATION</scope>
</reference>
<evidence type="ECO:0000313" key="1">
    <source>
        <dbReference type="EMBL" id="PNR60034.1"/>
    </source>
</evidence>
<reference evidence="1 3" key="2">
    <citation type="journal article" date="2018" name="Plant J.">
        <title>The Physcomitrella patens chromosome-scale assembly reveals moss genome structure and evolution.</title>
        <authorList>
            <person name="Lang D."/>
            <person name="Ullrich K.K."/>
            <person name="Murat F."/>
            <person name="Fuchs J."/>
            <person name="Jenkins J."/>
            <person name="Haas F.B."/>
            <person name="Piednoel M."/>
            <person name="Gundlach H."/>
            <person name="Van Bel M."/>
            <person name="Meyberg R."/>
            <person name="Vives C."/>
            <person name="Morata J."/>
            <person name="Symeonidi A."/>
            <person name="Hiss M."/>
            <person name="Muchero W."/>
            <person name="Kamisugi Y."/>
            <person name="Saleh O."/>
            <person name="Blanc G."/>
            <person name="Decker E.L."/>
            <person name="van Gessel N."/>
            <person name="Grimwood J."/>
            <person name="Hayes R.D."/>
            <person name="Graham S.W."/>
            <person name="Gunter L.E."/>
            <person name="McDaniel S.F."/>
            <person name="Hoernstein S.N.W."/>
            <person name="Larsson A."/>
            <person name="Li F.W."/>
            <person name="Perroud P.F."/>
            <person name="Phillips J."/>
            <person name="Ranjan P."/>
            <person name="Rokshar D.S."/>
            <person name="Rothfels C.J."/>
            <person name="Schneider L."/>
            <person name="Shu S."/>
            <person name="Stevenson D.W."/>
            <person name="Thummler F."/>
            <person name="Tillich M."/>
            <person name="Villarreal Aguilar J.C."/>
            <person name="Widiez T."/>
            <person name="Wong G.K."/>
            <person name="Wymore A."/>
            <person name="Zhang Y."/>
            <person name="Zimmer A.D."/>
            <person name="Quatrano R.S."/>
            <person name="Mayer K.F.X."/>
            <person name="Goodstein D."/>
            <person name="Casacuberta J.M."/>
            <person name="Vandepoele K."/>
            <person name="Reski R."/>
            <person name="Cuming A.C."/>
            <person name="Tuskan G.A."/>
            <person name="Maumus F."/>
            <person name="Salse J."/>
            <person name="Schmutz J."/>
            <person name="Rensing S.A."/>
        </authorList>
    </citation>
    <scope>NUCLEOTIDE SEQUENCE [LARGE SCALE GENOMIC DNA]</scope>
    <source>
        <strain evidence="2 3">cv. Gransden 2004</strain>
    </source>
</reference>
<dbReference type="EMBL" id="ABEU02000002">
    <property type="protein sequence ID" value="PNR60034.1"/>
    <property type="molecule type" value="Genomic_DNA"/>
</dbReference>
<dbReference type="InParanoid" id="A0A2K1L1X6"/>
<dbReference type="EnsemblPlants" id="Pp3c2_17412V3.1">
    <property type="protein sequence ID" value="PAC:32936689.CDS.1"/>
    <property type="gene ID" value="Pp3c2_17412"/>
</dbReference>
<accession>A0A2K1L1X6</accession>
<proteinExistence type="predicted"/>
<organism evidence="1">
    <name type="scientific">Physcomitrium patens</name>
    <name type="common">Spreading-leaved earth moss</name>
    <name type="synonym">Physcomitrella patens</name>
    <dbReference type="NCBI Taxonomy" id="3218"/>
    <lineage>
        <taxon>Eukaryota</taxon>
        <taxon>Viridiplantae</taxon>
        <taxon>Streptophyta</taxon>
        <taxon>Embryophyta</taxon>
        <taxon>Bryophyta</taxon>
        <taxon>Bryophytina</taxon>
        <taxon>Bryopsida</taxon>
        <taxon>Funariidae</taxon>
        <taxon>Funariales</taxon>
        <taxon>Funariaceae</taxon>
        <taxon>Physcomitrium</taxon>
    </lineage>
</organism>
<protein>
    <submittedName>
        <fullName evidence="1 2">Uncharacterized protein</fullName>
    </submittedName>
</protein>
<name>A0A2K1L1X6_PHYPA</name>
<dbReference type="AlphaFoldDB" id="A0A2K1L1X6"/>
<sequence>MTGHCTSPAPHRTAFEALTGARAKPEELNRCRWLSNARLSGAGPEAVGTLTPRRRASGVCCHQTCRHWIPAEWTPDECVSHSQAVFSLHLPSPPARPPLHCEAARWSPHASVSGSGDTLAAMGGGELAAACNVVYLLLELCCLGCGGRVCSAAGVYNANTVVR</sequence>
<keyword evidence="3" id="KW-1185">Reference proteome</keyword>
<dbReference type="Proteomes" id="UP000006727">
    <property type="component" value="Chromosome 2"/>
</dbReference>
<dbReference type="Gramene" id="Pp3c2_17412V3.1">
    <property type="protein sequence ID" value="PAC:32936689.CDS.1"/>
    <property type="gene ID" value="Pp3c2_17412"/>
</dbReference>
<evidence type="ECO:0000313" key="2">
    <source>
        <dbReference type="EnsemblPlants" id="PAC:32936689.CDS.1"/>
    </source>
</evidence>